<evidence type="ECO:0000256" key="7">
    <source>
        <dbReference type="HAMAP-Rule" id="MF_01895"/>
    </source>
</evidence>
<keyword evidence="3 7" id="KW-0540">Nuclease</keyword>
<name>A0A376G3P0_9FLAO</name>
<dbReference type="NCBIfam" id="TIGR00358">
    <property type="entry name" value="3_prime_RNase"/>
    <property type="match status" value="1"/>
</dbReference>
<evidence type="ECO:0000256" key="3">
    <source>
        <dbReference type="ARBA" id="ARBA00022722"/>
    </source>
</evidence>
<evidence type="ECO:0000256" key="6">
    <source>
        <dbReference type="ARBA" id="ARBA00022884"/>
    </source>
</evidence>
<gene>
    <name evidence="7 9" type="primary">rnr</name>
    <name evidence="9" type="ORF">NCTC13456_00568</name>
</gene>
<dbReference type="NCBIfam" id="TIGR02063">
    <property type="entry name" value="RNase_R"/>
    <property type="match status" value="1"/>
</dbReference>
<dbReference type="GO" id="GO:0003723">
    <property type="term" value="F:RNA binding"/>
    <property type="evidence" value="ECO:0007669"/>
    <property type="project" value="UniProtKB-UniRule"/>
</dbReference>
<dbReference type="InterPro" id="IPR022966">
    <property type="entry name" value="RNase_II/R_CS"/>
</dbReference>
<dbReference type="InterPro" id="IPR004476">
    <property type="entry name" value="RNase_II/RNase_R"/>
</dbReference>
<accession>A0A376G3P0</accession>
<dbReference type="GO" id="GO:0005829">
    <property type="term" value="C:cytosol"/>
    <property type="evidence" value="ECO:0007669"/>
    <property type="project" value="TreeGrafter"/>
</dbReference>
<comment type="subcellular location">
    <subcellularLocation>
        <location evidence="7">Cytoplasm</location>
    </subcellularLocation>
</comment>
<keyword evidence="5 7" id="KW-0269">Exonuclease</keyword>
<protein>
    <recommendedName>
        <fullName evidence="7">Ribonuclease R</fullName>
        <shortName evidence="7">RNase R</shortName>
        <ecNumber evidence="7">3.1.13.1</ecNumber>
    </recommendedName>
</protein>
<feature type="domain" description="S1 motif" evidence="8">
    <location>
        <begin position="636"/>
        <end position="717"/>
    </location>
</feature>
<reference evidence="9 10" key="1">
    <citation type="submission" date="2018-06" db="EMBL/GenBank/DDBJ databases">
        <authorList>
            <consortium name="Pathogen Informatics"/>
            <person name="Doyle S."/>
        </authorList>
    </citation>
    <scope>NUCLEOTIDE SEQUENCE [LARGE SCALE GENOMIC DNA]</scope>
    <source>
        <strain evidence="9 10">NCTC13456</strain>
    </source>
</reference>
<dbReference type="EMBL" id="UFXS01000001">
    <property type="protein sequence ID" value="STD53597.1"/>
    <property type="molecule type" value="Genomic_DNA"/>
</dbReference>
<dbReference type="AlphaFoldDB" id="A0A376G3P0"/>
<dbReference type="EC" id="3.1.13.1" evidence="7"/>
<proteinExistence type="inferred from homology"/>
<comment type="catalytic activity">
    <reaction evidence="1 7">
        <text>Exonucleolytic cleavage in the 3'- to 5'-direction to yield nucleoside 5'-phosphates.</text>
        <dbReference type="EC" id="3.1.13.1"/>
    </reaction>
</comment>
<dbReference type="InterPro" id="IPR050180">
    <property type="entry name" value="RNR_Ribonuclease"/>
</dbReference>
<dbReference type="STRING" id="343874.GCA_000805695_01498"/>
<organism evidence="9 10">
    <name type="scientific">Empedobacter falsenii</name>
    <dbReference type="NCBI Taxonomy" id="343874"/>
    <lineage>
        <taxon>Bacteria</taxon>
        <taxon>Pseudomonadati</taxon>
        <taxon>Bacteroidota</taxon>
        <taxon>Flavobacteriia</taxon>
        <taxon>Flavobacteriales</taxon>
        <taxon>Weeksellaceae</taxon>
        <taxon>Empedobacter</taxon>
    </lineage>
</organism>
<dbReference type="HAMAP" id="MF_01895">
    <property type="entry name" value="RNase_R"/>
    <property type="match status" value="1"/>
</dbReference>
<dbReference type="GO" id="GO:0006402">
    <property type="term" value="P:mRNA catabolic process"/>
    <property type="evidence" value="ECO:0007669"/>
    <property type="project" value="TreeGrafter"/>
</dbReference>
<dbReference type="Pfam" id="PF00773">
    <property type="entry name" value="RNB"/>
    <property type="match status" value="1"/>
</dbReference>
<dbReference type="InterPro" id="IPR040476">
    <property type="entry name" value="CSD2"/>
</dbReference>
<dbReference type="SMART" id="SM00316">
    <property type="entry name" value="S1"/>
    <property type="match status" value="1"/>
</dbReference>
<dbReference type="PANTHER" id="PTHR23355">
    <property type="entry name" value="RIBONUCLEASE"/>
    <property type="match status" value="1"/>
</dbReference>
<comment type="similarity">
    <text evidence="7">Belongs to the RNR ribonuclease family. RNase R subfamily.</text>
</comment>
<dbReference type="Gene3D" id="2.40.50.140">
    <property type="entry name" value="Nucleic acid-binding proteins"/>
    <property type="match status" value="3"/>
</dbReference>
<dbReference type="GO" id="GO:0008859">
    <property type="term" value="F:exoribonuclease II activity"/>
    <property type="evidence" value="ECO:0007669"/>
    <property type="project" value="UniProtKB-UniRule"/>
</dbReference>
<keyword evidence="6 7" id="KW-0694">RNA-binding</keyword>
<dbReference type="CDD" id="cd04471">
    <property type="entry name" value="S1_RNase_R"/>
    <property type="match status" value="1"/>
</dbReference>
<evidence type="ECO:0000256" key="1">
    <source>
        <dbReference type="ARBA" id="ARBA00001849"/>
    </source>
</evidence>
<dbReference type="RefSeq" id="WP_114998608.1">
    <property type="nucleotide sequence ID" value="NZ_UFXS01000001.1"/>
</dbReference>
<dbReference type="PROSITE" id="PS01175">
    <property type="entry name" value="RIBONUCLEASE_II"/>
    <property type="match status" value="1"/>
</dbReference>
<keyword evidence="2 7" id="KW-0963">Cytoplasm</keyword>
<dbReference type="SMART" id="SM00955">
    <property type="entry name" value="RNB"/>
    <property type="match status" value="1"/>
</dbReference>
<evidence type="ECO:0000256" key="4">
    <source>
        <dbReference type="ARBA" id="ARBA00022801"/>
    </source>
</evidence>
<dbReference type="InterPro" id="IPR012340">
    <property type="entry name" value="NA-bd_OB-fold"/>
</dbReference>
<evidence type="ECO:0000313" key="10">
    <source>
        <dbReference type="Proteomes" id="UP000254737"/>
    </source>
</evidence>
<evidence type="ECO:0000259" key="8">
    <source>
        <dbReference type="PROSITE" id="PS50126"/>
    </source>
</evidence>
<evidence type="ECO:0000256" key="5">
    <source>
        <dbReference type="ARBA" id="ARBA00022839"/>
    </source>
</evidence>
<dbReference type="InterPro" id="IPR001900">
    <property type="entry name" value="RNase_II/R"/>
</dbReference>
<dbReference type="PANTHER" id="PTHR23355:SF9">
    <property type="entry name" value="DIS3-LIKE EXONUCLEASE 2"/>
    <property type="match status" value="1"/>
</dbReference>
<evidence type="ECO:0000256" key="2">
    <source>
        <dbReference type="ARBA" id="ARBA00022490"/>
    </source>
</evidence>
<sequence length="719" mass="82265">MPRRNFKNTKAKKDKNITKFTKSIIEVLFQNPNKPLNYKQIAAALNLTNRIDTELLIKNLNVLLADKKISEVERGKYKINATNDYMVGIADLTSSGSAYIMIDGLEQDVFVQKGKTRNALMGDTVRVYVYPKKHANQSRADGEIVEIIERNKTEFTGIFELGKNGNFGFVTMQNGNHDFFIPKEKIKNAQPGEKVVVRLTNWPEGSNSPFGEITQVLGSPDDTDVEIHAILLEYDLPAQFPEEVEEEANQLDTSIDEAEAARRRDMRNITTFTIDPKDAKDFDDALSIRKLENGNWEIGVHIADVTHYVRPGSLIEQEAYKRATSVYLVDRVVPMLPEVLSNVACSLRPNEDKYTFSGVFEMDDNAKIVKTWFGRTVTHSDRRFTYEEAQEIIEGKDGDFKDEILTLDRLAKTMRGKRMKYGAVNFDKVEVKFDLDQAHNPQGIFFKISKDSNKLIEEFMLLCNKKVSEFISLDKHGKENANTYIYRVHDDPNPDKLLDLKNFIRQFGYELEIGDRKTTINSMNKLLAEVKGKPEENMVETLAMRTMAKAKYTTENIGHYGLAFDYYTHFTSPIRRYPDMMAHRLLQDYLDGKKSPAAAVYEDKAKHCSSREKIAAEAERESIKYMQVKYMEQFVGETFDAFITGVQDYGIFVEIPETRCEGLIRSRAMKGDHFVFDEKNHALVGKRTGVKYQLGSPVRIKVLNADLIKKQLDFELVDA</sequence>
<dbReference type="SUPFAM" id="SSF50249">
    <property type="entry name" value="Nucleic acid-binding proteins"/>
    <property type="match status" value="3"/>
</dbReference>
<dbReference type="PROSITE" id="PS50126">
    <property type="entry name" value="S1"/>
    <property type="match status" value="1"/>
</dbReference>
<dbReference type="Pfam" id="PF00575">
    <property type="entry name" value="S1"/>
    <property type="match status" value="1"/>
</dbReference>
<dbReference type="InterPro" id="IPR011805">
    <property type="entry name" value="RNase_R"/>
</dbReference>
<dbReference type="Pfam" id="PF17876">
    <property type="entry name" value="CSD2"/>
    <property type="match status" value="1"/>
</dbReference>
<comment type="function">
    <text evidence="7">3'-5' exoribonuclease that releases 5'-nucleoside monophosphates and is involved in maturation of structured RNAs.</text>
</comment>
<keyword evidence="4 7" id="KW-0378">Hydrolase</keyword>
<evidence type="ECO:0000313" key="9">
    <source>
        <dbReference type="EMBL" id="STD53597.1"/>
    </source>
</evidence>
<dbReference type="Proteomes" id="UP000254737">
    <property type="component" value="Unassembled WGS sequence"/>
</dbReference>
<dbReference type="InterPro" id="IPR003029">
    <property type="entry name" value="S1_domain"/>
</dbReference>